<dbReference type="PANTHER" id="PTHR43762">
    <property type="entry name" value="L-GULONOLACTONE OXIDASE"/>
    <property type="match status" value="1"/>
</dbReference>
<dbReference type="EMBL" id="JBIAZU010000003">
    <property type="protein sequence ID" value="MFF5291056.1"/>
    <property type="molecule type" value="Genomic_DNA"/>
</dbReference>
<evidence type="ECO:0000313" key="3">
    <source>
        <dbReference type="Proteomes" id="UP001602245"/>
    </source>
</evidence>
<dbReference type="InterPro" id="IPR010031">
    <property type="entry name" value="FAD_lactone_oxidase-like"/>
</dbReference>
<evidence type="ECO:0000313" key="2">
    <source>
        <dbReference type="EMBL" id="MFF5291056.1"/>
    </source>
</evidence>
<dbReference type="InterPro" id="IPR036318">
    <property type="entry name" value="FAD-bd_PCMH-like_sf"/>
</dbReference>
<evidence type="ECO:0000259" key="1">
    <source>
        <dbReference type="PROSITE" id="PS51387"/>
    </source>
</evidence>
<protein>
    <submittedName>
        <fullName evidence="2">FAD-binding protein</fullName>
    </submittedName>
</protein>
<organism evidence="2 3">
    <name type="scientific">Paractinoplanes globisporus</name>
    <dbReference type="NCBI Taxonomy" id="113565"/>
    <lineage>
        <taxon>Bacteria</taxon>
        <taxon>Bacillati</taxon>
        <taxon>Actinomycetota</taxon>
        <taxon>Actinomycetes</taxon>
        <taxon>Micromonosporales</taxon>
        <taxon>Micromonosporaceae</taxon>
        <taxon>Paractinoplanes</taxon>
    </lineage>
</organism>
<reference evidence="2 3" key="1">
    <citation type="submission" date="2024-10" db="EMBL/GenBank/DDBJ databases">
        <title>The Natural Products Discovery Center: Release of the First 8490 Sequenced Strains for Exploring Actinobacteria Biosynthetic Diversity.</title>
        <authorList>
            <person name="Kalkreuter E."/>
            <person name="Kautsar S.A."/>
            <person name="Yang D."/>
            <person name="Bader C.D."/>
            <person name="Teijaro C.N."/>
            <person name="Fluegel L."/>
            <person name="Davis C.M."/>
            <person name="Simpson J.R."/>
            <person name="Lauterbach L."/>
            <person name="Steele A.D."/>
            <person name="Gui C."/>
            <person name="Meng S."/>
            <person name="Li G."/>
            <person name="Viehrig K."/>
            <person name="Ye F."/>
            <person name="Su P."/>
            <person name="Kiefer A.F."/>
            <person name="Nichols A."/>
            <person name="Cepeda A.J."/>
            <person name="Yan W."/>
            <person name="Fan B."/>
            <person name="Jiang Y."/>
            <person name="Adhikari A."/>
            <person name="Zheng C.-J."/>
            <person name="Schuster L."/>
            <person name="Cowan T.M."/>
            <person name="Smanski M.J."/>
            <person name="Chevrette M.G."/>
            <person name="De Carvalho L.P.S."/>
            <person name="Shen B."/>
        </authorList>
    </citation>
    <scope>NUCLEOTIDE SEQUENCE [LARGE SCALE GENOMIC DNA]</scope>
    <source>
        <strain evidence="2 3">NPDC000087</strain>
    </source>
</reference>
<name>A0ABW6WCM7_9ACTN</name>
<feature type="domain" description="FAD-binding PCMH-type" evidence="1">
    <location>
        <begin position="16"/>
        <end position="186"/>
    </location>
</feature>
<dbReference type="SUPFAM" id="SSF56176">
    <property type="entry name" value="FAD-binding/transporter-associated domain-like"/>
    <property type="match status" value="1"/>
</dbReference>
<dbReference type="RefSeq" id="WP_020515739.1">
    <property type="nucleotide sequence ID" value="NZ_JBIAZU010000003.1"/>
</dbReference>
<dbReference type="Proteomes" id="UP001602245">
    <property type="component" value="Unassembled WGS sequence"/>
</dbReference>
<dbReference type="PROSITE" id="PS51387">
    <property type="entry name" value="FAD_PCMH"/>
    <property type="match status" value="1"/>
</dbReference>
<accession>A0ABW6WCM7</accession>
<comment type="caution">
    <text evidence="2">The sequence shown here is derived from an EMBL/GenBank/DDBJ whole genome shotgun (WGS) entry which is preliminary data.</text>
</comment>
<sequence length="451" mass="47480">MVNRGRQTLIGGWGRATQSRATELTPGTDDDWAEIIRSAGSRGLIARGGGRSYGDAAQNAGGLVVSTLADGSIGDVDPAAATVEVGAGVTVGELVRHLAPGGWTLPVVPGSSGVTVGGAIAADVHGKNHQRHGTFGRHVATMTVLTPAYGMIEMSPTVNADEFWATVGGLGLTGIIRRATLRLIPLASWWVSTVDEEQPRLQRVLERLHAAAMSSEHAVAWVDPGGAGVITMATTARLGALTPSRAARRHVTPTLPGRGIAWPPLTAAANAARRAAVVLRPRHLRPLPDLHFPLDTLPGWPRLHGRRGLIQHHFTVPFGAEHVLAEALRATRAAGHSPSLAILKVFGAANSAPLSFPAPGWSLALDFAADPALGPVLDRLDERIAAAGGRVYLVKDSRAHPDVIAAMYPGLARWRAVRSTLDPDRLLVSDLARRLRLADQRIADQIGASHA</sequence>
<dbReference type="InterPro" id="IPR016166">
    <property type="entry name" value="FAD-bd_PCMH"/>
</dbReference>
<dbReference type="PANTHER" id="PTHR43762:SF1">
    <property type="entry name" value="D-ARABINONO-1,4-LACTONE OXIDASE"/>
    <property type="match status" value="1"/>
</dbReference>
<dbReference type="InterPro" id="IPR016169">
    <property type="entry name" value="FAD-bd_PCMH_sub2"/>
</dbReference>
<dbReference type="Pfam" id="PF01565">
    <property type="entry name" value="FAD_binding_4"/>
    <property type="match status" value="1"/>
</dbReference>
<proteinExistence type="predicted"/>
<keyword evidence="3" id="KW-1185">Reference proteome</keyword>
<dbReference type="InterPro" id="IPR006094">
    <property type="entry name" value="Oxid_FAD_bind_N"/>
</dbReference>
<gene>
    <name evidence="2" type="ORF">ACFY35_16570</name>
</gene>
<dbReference type="Gene3D" id="3.30.465.10">
    <property type="match status" value="1"/>
</dbReference>